<organism evidence="2 3">
    <name type="scientific">Thalassiosira pseudonana</name>
    <name type="common">Marine diatom</name>
    <name type="synonym">Cyclotella nana</name>
    <dbReference type="NCBI Taxonomy" id="35128"/>
    <lineage>
        <taxon>Eukaryota</taxon>
        <taxon>Sar</taxon>
        <taxon>Stramenopiles</taxon>
        <taxon>Ochrophyta</taxon>
        <taxon>Bacillariophyta</taxon>
        <taxon>Coscinodiscophyceae</taxon>
        <taxon>Thalassiosirophycidae</taxon>
        <taxon>Thalassiosirales</taxon>
        <taxon>Thalassiosiraceae</taxon>
        <taxon>Thalassiosira</taxon>
    </lineage>
</organism>
<dbReference type="PANTHER" id="PTHR13593">
    <property type="match status" value="1"/>
</dbReference>
<accession>B8C1M6</accession>
<dbReference type="EMBL" id="CM000642">
    <property type="protein sequence ID" value="EED92243.1"/>
    <property type="molecule type" value="Genomic_DNA"/>
</dbReference>
<dbReference type="KEGG" id="tps:THAPSDRAFT_22522"/>
<dbReference type="PANTHER" id="PTHR13593:SF140">
    <property type="entry name" value="PLC-LIKE PHOSPHODIESTERASE"/>
    <property type="match status" value="1"/>
</dbReference>
<dbReference type="OMA" id="GLMLDSC"/>
<protein>
    <submittedName>
        <fullName evidence="2">Uncharacterized protein</fullName>
    </submittedName>
</protein>
<proteinExistence type="predicted"/>
<dbReference type="GeneID" id="7447243"/>
<evidence type="ECO:0000256" key="1">
    <source>
        <dbReference type="SAM" id="SignalP"/>
    </source>
</evidence>
<feature type="chain" id="PRO_5002866195" evidence="1">
    <location>
        <begin position="26"/>
        <end position="355"/>
    </location>
</feature>
<dbReference type="Pfam" id="PF26146">
    <property type="entry name" value="PI-PLC_X"/>
    <property type="match status" value="1"/>
</dbReference>
<dbReference type="InParanoid" id="B8C1M6"/>
<keyword evidence="3" id="KW-1185">Reference proteome</keyword>
<reference evidence="2 3" key="2">
    <citation type="journal article" date="2008" name="Nature">
        <title>The Phaeodactylum genome reveals the evolutionary history of diatom genomes.</title>
        <authorList>
            <person name="Bowler C."/>
            <person name="Allen A.E."/>
            <person name="Badger J.H."/>
            <person name="Grimwood J."/>
            <person name="Jabbari K."/>
            <person name="Kuo A."/>
            <person name="Maheswari U."/>
            <person name="Martens C."/>
            <person name="Maumus F."/>
            <person name="Otillar R.P."/>
            <person name="Rayko E."/>
            <person name="Salamov A."/>
            <person name="Vandepoele K."/>
            <person name="Beszteri B."/>
            <person name="Gruber A."/>
            <person name="Heijde M."/>
            <person name="Katinka M."/>
            <person name="Mock T."/>
            <person name="Valentin K."/>
            <person name="Verret F."/>
            <person name="Berges J.A."/>
            <person name="Brownlee C."/>
            <person name="Cadoret J.P."/>
            <person name="Chiovitti A."/>
            <person name="Choi C.J."/>
            <person name="Coesel S."/>
            <person name="De Martino A."/>
            <person name="Detter J.C."/>
            <person name="Durkin C."/>
            <person name="Falciatore A."/>
            <person name="Fournet J."/>
            <person name="Haruta M."/>
            <person name="Huysman M.J."/>
            <person name="Jenkins B.D."/>
            <person name="Jiroutova K."/>
            <person name="Jorgensen R.E."/>
            <person name="Joubert Y."/>
            <person name="Kaplan A."/>
            <person name="Kroger N."/>
            <person name="Kroth P.G."/>
            <person name="La Roche J."/>
            <person name="Lindquist E."/>
            <person name="Lommer M."/>
            <person name="Martin-Jezequel V."/>
            <person name="Lopez P.J."/>
            <person name="Lucas S."/>
            <person name="Mangogna M."/>
            <person name="McGinnis K."/>
            <person name="Medlin L.K."/>
            <person name="Montsant A."/>
            <person name="Oudot-Le Secq M.P."/>
            <person name="Napoli C."/>
            <person name="Obornik M."/>
            <person name="Parker M.S."/>
            <person name="Petit J.L."/>
            <person name="Porcel B.M."/>
            <person name="Poulsen N."/>
            <person name="Robison M."/>
            <person name="Rychlewski L."/>
            <person name="Rynearson T.A."/>
            <person name="Schmutz J."/>
            <person name="Shapiro H."/>
            <person name="Siaut M."/>
            <person name="Stanley M."/>
            <person name="Sussman M.R."/>
            <person name="Taylor A.R."/>
            <person name="Vardi A."/>
            <person name="von Dassow P."/>
            <person name="Vyverman W."/>
            <person name="Willis A."/>
            <person name="Wyrwicz L.S."/>
            <person name="Rokhsar D.S."/>
            <person name="Weissenbach J."/>
            <person name="Armbrust E.V."/>
            <person name="Green B.R."/>
            <person name="Van de Peer Y."/>
            <person name="Grigoriev I.V."/>
        </authorList>
    </citation>
    <scope>NUCLEOTIDE SEQUENCE [LARGE SCALE GENOMIC DNA]</scope>
    <source>
        <strain evidence="2 3">CCMP1335</strain>
    </source>
</reference>
<dbReference type="Gene3D" id="3.20.20.190">
    <property type="entry name" value="Phosphatidylinositol (PI) phosphodiesterase"/>
    <property type="match status" value="1"/>
</dbReference>
<feature type="signal peptide" evidence="1">
    <location>
        <begin position="1"/>
        <end position="25"/>
    </location>
</feature>
<sequence length="355" mass="38893">MGCLKVLGCTGVLAALGVGVNLTLASHKKGYCAYRFGPWYETGKQNTATINLTAKNTCDGCCNGLTSNCALQVNEVLFPMVHNAMSSYDDYFLAANNKQPLEQALVAGYRGLMLDSCLCDGGLKKYLQDEIVDLAAEVGVMEGSGGEEVAILGFCHTYCDAGVRDPAIVLNHIKQFMETNANEVIILEFEVNDSSLSQLYNAIDQSGLDKFIYRPPSSYTEIEWPTMQTLIDANTRVLVFAHGDGMQSCATMSCPEGVMYTYDHFAQTAMGDTTSCDATRDNIDGFGYYLMNHFENDSNDLPSEANAEKLNSYDYLEGRFGGCEERVPSVVAVDFWDVGDVLNFAKDSNVKRAKR</sequence>
<keyword evidence="1" id="KW-0732">Signal</keyword>
<dbReference type="SUPFAM" id="SSF51695">
    <property type="entry name" value="PLC-like phosphodiesterases"/>
    <property type="match status" value="1"/>
</dbReference>
<evidence type="ECO:0000313" key="3">
    <source>
        <dbReference type="Proteomes" id="UP000001449"/>
    </source>
</evidence>
<evidence type="ECO:0000313" key="2">
    <source>
        <dbReference type="EMBL" id="EED92243.1"/>
    </source>
</evidence>
<gene>
    <name evidence="2" type="ORF">THAPSDRAFT_22522</name>
</gene>
<name>B8C1M6_THAPS</name>
<dbReference type="GO" id="GO:0006629">
    <property type="term" value="P:lipid metabolic process"/>
    <property type="evidence" value="ECO:0007669"/>
    <property type="project" value="InterPro"/>
</dbReference>
<dbReference type="GO" id="GO:0008081">
    <property type="term" value="F:phosphoric diester hydrolase activity"/>
    <property type="evidence" value="ECO:0000318"/>
    <property type="project" value="GO_Central"/>
</dbReference>
<dbReference type="RefSeq" id="XP_002290491.1">
    <property type="nucleotide sequence ID" value="XM_002290455.1"/>
</dbReference>
<dbReference type="InterPro" id="IPR051057">
    <property type="entry name" value="PI-PLC_domain"/>
</dbReference>
<dbReference type="PaxDb" id="35128-Thaps22522"/>
<dbReference type="HOGENOM" id="CLU_734658_0_0_1"/>
<reference evidence="2 3" key="1">
    <citation type="journal article" date="2004" name="Science">
        <title>The genome of the diatom Thalassiosira pseudonana: ecology, evolution, and metabolism.</title>
        <authorList>
            <person name="Armbrust E.V."/>
            <person name="Berges J.A."/>
            <person name="Bowler C."/>
            <person name="Green B.R."/>
            <person name="Martinez D."/>
            <person name="Putnam N.H."/>
            <person name="Zhou S."/>
            <person name="Allen A.E."/>
            <person name="Apt K.E."/>
            <person name="Bechner M."/>
            <person name="Brzezinski M.A."/>
            <person name="Chaal B.K."/>
            <person name="Chiovitti A."/>
            <person name="Davis A.K."/>
            <person name="Demarest M.S."/>
            <person name="Detter J.C."/>
            <person name="Glavina T."/>
            <person name="Goodstein D."/>
            <person name="Hadi M.Z."/>
            <person name="Hellsten U."/>
            <person name="Hildebrand M."/>
            <person name="Jenkins B.D."/>
            <person name="Jurka J."/>
            <person name="Kapitonov V.V."/>
            <person name="Kroger N."/>
            <person name="Lau W.W."/>
            <person name="Lane T.W."/>
            <person name="Larimer F.W."/>
            <person name="Lippmeier J.C."/>
            <person name="Lucas S."/>
            <person name="Medina M."/>
            <person name="Montsant A."/>
            <person name="Obornik M."/>
            <person name="Parker M.S."/>
            <person name="Palenik B."/>
            <person name="Pazour G.J."/>
            <person name="Richardson P.M."/>
            <person name="Rynearson T.A."/>
            <person name="Saito M.A."/>
            <person name="Schwartz D.C."/>
            <person name="Thamatrakoln K."/>
            <person name="Valentin K."/>
            <person name="Vardi A."/>
            <person name="Wilkerson F.P."/>
            <person name="Rokhsar D.S."/>
        </authorList>
    </citation>
    <scope>NUCLEOTIDE SEQUENCE [LARGE SCALE GENOMIC DNA]</scope>
    <source>
        <strain evidence="2 3">CCMP1335</strain>
    </source>
</reference>
<dbReference type="STRING" id="35128.B8C1M6"/>
<dbReference type="Proteomes" id="UP000001449">
    <property type="component" value="Chromosome 5"/>
</dbReference>
<dbReference type="AlphaFoldDB" id="B8C1M6"/>
<dbReference type="InterPro" id="IPR017946">
    <property type="entry name" value="PLC-like_Pdiesterase_TIM-brl"/>
</dbReference>
<dbReference type="eggNOG" id="ENOG502RUKI">
    <property type="taxonomic scope" value="Eukaryota"/>
</dbReference>